<gene>
    <name evidence="10" type="ORF">PSQ40_08295</name>
</gene>
<evidence type="ECO:0000256" key="3">
    <source>
        <dbReference type="ARBA" id="ARBA00022692"/>
    </source>
</evidence>
<keyword evidence="11" id="KW-1185">Reference proteome</keyword>
<feature type="transmembrane region" description="Helical" evidence="7">
    <location>
        <begin position="498"/>
        <end position="518"/>
    </location>
</feature>
<feature type="transmembrane region" description="Helical" evidence="7">
    <location>
        <begin position="468"/>
        <end position="486"/>
    </location>
</feature>
<dbReference type="RefSeq" id="WP_273950509.1">
    <property type="nucleotide sequence ID" value="NZ_JAQSIP010000003.1"/>
</dbReference>
<keyword evidence="2" id="KW-1003">Cell membrane</keyword>
<feature type="domain" description="Integral membrane protein YccS N-terminal" evidence="8">
    <location>
        <begin position="59"/>
        <end position="270"/>
    </location>
</feature>
<evidence type="ECO:0000256" key="1">
    <source>
        <dbReference type="ARBA" id="ARBA00004651"/>
    </source>
</evidence>
<keyword evidence="4 7" id="KW-1133">Transmembrane helix</keyword>
<comment type="similarity">
    <text evidence="6">Belongs to the YccS/YhfK family.</text>
</comment>
<dbReference type="Pfam" id="PF13515">
    <property type="entry name" value="FUSC_2"/>
    <property type="match status" value="1"/>
</dbReference>
<evidence type="ECO:0000256" key="5">
    <source>
        <dbReference type="ARBA" id="ARBA00023136"/>
    </source>
</evidence>
<comment type="caution">
    <text evidence="10">The sequence shown here is derived from an EMBL/GenBank/DDBJ whole genome shotgun (WGS) entry which is preliminary data.</text>
</comment>
<evidence type="ECO:0000259" key="8">
    <source>
        <dbReference type="Pfam" id="PF12805"/>
    </source>
</evidence>
<dbReference type="PANTHER" id="PTHR30509:SF9">
    <property type="entry name" value="MULTIDRUG RESISTANCE PROTEIN MDTO"/>
    <property type="match status" value="1"/>
</dbReference>
<keyword evidence="5 7" id="KW-0472">Membrane</keyword>
<dbReference type="InterPro" id="IPR032692">
    <property type="entry name" value="YccS_N"/>
</dbReference>
<feature type="transmembrane region" description="Helical" evidence="7">
    <location>
        <begin position="430"/>
        <end position="456"/>
    </location>
</feature>
<keyword evidence="3 7" id="KW-0812">Transmembrane</keyword>
<dbReference type="Pfam" id="PF12805">
    <property type="entry name" value="FUSC-like"/>
    <property type="match status" value="1"/>
</dbReference>
<evidence type="ECO:0000256" key="4">
    <source>
        <dbReference type="ARBA" id="ARBA00022989"/>
    </source>
</evidence>
<evidence type="ECO:0000256" key="2">
    <source>
        <dbReference type="ARBA" id="ARBA00022475"/>
    </source>
</evidence>
<comment type="subcellular location">
    <subcellularLocation>
        <location evidence="1">Cell membrane</location>
        <topology evidence="1">Multi-pass membrane protein</topology>
    </subcellularLocation>
</comment>
<organism evidence="10 11">
    <name type="scientific">Curvibacter cyanobacteriorum</name>
    <dbReference type="NCBI Taxonomy" id="3026422"/>
    <lineage>
        <taxon>Bacteria</taxon>
        <taxon>Pseudomonadati</taxon>
        <taxon>Pseudomonadota</taxon>
        <taxon>Betaproteobacteria</taxon>
        <taxon>Burkholderiales</taxon>
        <taxon>Comamonadaceae</taxon>
        <taxon>Curvibacter</taxon>
    </lineage>
</organism>
<proteinExistence type="inferred from homology"/>
<evidence type="ECO:0000259" key="9">
    <source>
        <dbReference type="Pfam" id="PF13515"/>
    </source>
</evidence>
<accession>A0ABT5MYZ3</accession>
<evidence type="ECO:0000256" key="6">
    <source>
        <dbReference type="ARBA" id="ARBA00043993"/>
    </source>
</evidence>
<dbReference type="Proteomes" id="UP001528673">
    <property type="component" value="Unassembled WGS sequence"/>
</dbReference>
<dbReference type="InterPro" id="IPR049453">
    <property type="entry name" value="Memb_transporter_dom"/>
</dbReference>
<protein>
    <submittedName>
        <fullName evidence="10">FUSC family membrane protein</fullName>
    </submittedName>
</protein>
<dbReference type="PANTHER" id="PTHR30509">
    <property type="entry name" value="P-HYDROXYBENZOIC ACID EFFLUX PUMP SUBUNIT-RELATED"/>
    <property type="match status" value="1"/>
</dbReference>
<sequence length="707" mass="76003">MPAHVLNGLSVALGVGLIQVLFGSQASLHVAQLVSSGAVFASLADTPTTPTRSWPRVLMAGLLGALSTWVVASLDPHPRALGLAIMALVFISMMTLAWGPRAGPVSFAVILSIVFTMGVPDGTSPWALTGWHLLGSACYLAWSQLTLRGLQARYRSLTLATALQATAQLLRSRAQAMVQGREVDAATQALNTWVRDEAQLAERLQAARDLLFAAPPSERAQRETAILLRVVDLRDILLASRLDLDLLGDDALADRIRSSLAQRLRTLADALDLAQDRLRGVQHPSPPAGPSLSELLGELQTSPRLAPDDLRARLLPALVNRVRHLSDDVSAIHRLLDRSQTDPTLSAAELQLFVAPEGWPLSALRPHLSLASPVLRHALRAGLALGAAYYIGLALPWASHPQWMVLSVAVVLRGNLEQTLSRRNLRVMGTLLGCVIVVGLAQVSSPLLLMLVFLLAVGLAHSFAIERYLVTAVAATVMALLQAHMAHPNTGFPIAERVADTLLGALMAWAFCFVLPSWERRSLPRSLPRLLGALRHYAAESLQASGPTDPASAVRQRLARRQAYDALGVLAAALQRSSFEPRGVQLPLGPLTALLDHGQRLMAHLSMLRLMRLREGPEMAQAEALNALAQANQTLQALLDPQSTGALEAGIEANALAHKQQLLPSEPPTDNALPWLHRRLQVTQLDAARTAASARAALQALREPARG</sequence>
<evidence type="ECO:0000256" key="7">
    <source>
        <dbReference type="SAM" id="Phobius"/>
    </source>
</evidence>
<feature type="domain" description="Integral membrane bound transporter" evidence="9">
    <location>
        <begin position="388"/>
        <end position="510"/>
    </location>
</feature>
<evidence type="ECO:0000313" key="10">
    <source>
        <dbReference type="EMBL" id="MDD0838569.1"/>
    </source>
</evidence>
<name>A0ABT5MYZ3_9BURK</name>
<reference evidence="10 11" key="1">
    <citation type="submission" date="2023-02" db="EMBL/GenBank/DDBJ databases">
        <title>Bacterial whole genomic sequence of Curvibacter sp. HBC61.</title>
        <authorList>
            <person name="Le V."/>
            <person name="Ko S.-R."/>
            <person name="Ahn C.-Y."/>
            <person name="Oh H.-M."/>
        </authorList>
    </citation>
    <scope>NUCLEOTIDE SEQUENCE [LARGE SCALE GENOMIC DNA]</scope>
    <source>
        <strain evidence="10 11">HBC61</strain>
    </source>
</reference>
<feature type="transmembrane region" description="Helical" evidence="7">
    <location>
        <begin position="57"/>
        <end position="74"/>
    </location>
</feature>
<dbReference type="EMBL" id="JAQSIP010000003">
    <property type="protein sequence ID" value="MDD0838569.1"/>
    <property type="molecule type" value="Genomic_DNA"/>
</dbReference>
<evidence type="ECO:0000313" key="11">
    <source>
        <dbReference type="Proteomes" id="UP001528673"/>
    </source>
</evidence>
<feature type="transmembrane region" description="Helical" evidence="7">
    <location>
        <begin position="81"/>
        <end position="99"/>
    </location>
</feature>